<dbReference type="AlphaFoldDB" id="A0A7G1KB94"/>
<evidence type="ECO:0000313" key="2">
    <source>
        <dbReference type="Proteomes" id="UP000516173"/>
    </source>
</evidence>
<organism evidence="1 2">
    <name type="scientific">Nocardia wallacei</name>
    <dbReference type="NCBI Taxonomy" id="480035"/>
    <lineage>
        <taxon>Bacteria</taxon>
        <taxon>Bacillati</taxon>
        <taxon>Actinomycetota</taxon>
        <taxon>Actinomycetes</taxon>
        <taxon>Mycobacteriales</taxon>
        <taxon>Nocardiaceae</taxon>
        <taxon>Nocardia</taxon>
    </lineage>
</organism>
<accession>A0A7G1KB94</accession>
<name>A0A7G1KB94_9NOCA</name>
<proteinExistence type="predicted"/>
<dbReference type="Proteomes" id="UP000516173">
    <property type="component" value="Chromosome"/>
</dbReference>
<evidence type="ECO:0000313" key="1">
    <source>
        <dbReference type="EMBL" id="BCK52412.1"/>
    </source>
</evidence>
<dbReference type="KEGG" id="nwl:NWFMUON74_01840"/>
<dbReference type="EMBL" id="AP023396">
    <property type="protein sequence ID" value="BCK52412.1"/>
    <property type="molecule type" value="Genomic_DNA"/>
</dbReference>
<reference evidence="1 2" key="1">
    <citation type="submission" date="2020-08" db="EMBL/GenBank/DDBJ databases">
        <title>Genome Sequencing of Nocardia wallacei strain FMUON74 and assembly.</title>
        <authorList>
            <person name="Toyokawa M."/>
            <person name="Uesaka K."/>
        </authorList>
    </citation>
    <scope>NUCLEOTIDE SEQUENCE [LARGE SCALE GENOMIC DNA]</scope>
    <source>
        <strain evidence="1 2">FMUON74</strain>
    </source>
</reference>
<sequence length="67" mass="6710">MRPCAGSAMATAALPPVRASNWSGAITSGRSFPVVKAACSLPDEQAATATHRAASAADRTVPLDLTG</sequence>
<gene>
    <name evidence="1" type="ORF">NWFMUON74_01840</name>
</gene>
<protein>
    <submittedName>
        <fullName evidence="1">Uncharacterized protein</fullName>
    </submittedName>
</protein>
<keyword evidence="2" id="KW-1185">Reference proteome</keyword>